<accession>A0A142D844</accession>
<reference evidence="2" key="1">
    <citation type="submission" date="2015-08" db="EMBL/GenBank/DDBJ databases">
        <authorList>
            <person name="Babu N.S."/>
            <person name="Beckwith C.J."/>
            <person name="Beseler K.G."/>
            <person name="Brison A."/>
            <person name="Carone J.V."/>
            <person name="Caskin T.P."/>
            <person name="Diamond M."/>
            <person name="Durham M.E."/>
            <person name="Foxe J.M."/>
            <person name="Go M."/>
            <person name="Henderson B.A."/>
            <person name="Jones I.B."/>
            <person name="McGettigan J.A."/>
            <person name="Micheletti S.J."/>
            <person name="Nasrallah M.E."/>
            <person name="Ortiz D."/>
            <person name="Piller C.R."/>
            <person name="Privatt S.R."/>
            <person name="Schneider S.L."/>
            <person name="Sharp S."/>
            <person name="Smith T.C."/>
            <person name="Stanton J.D."/>
            <person name="Ullery H.E."/>
            <person name="Wilson R.J."/>
            <person name="Serrano M.G."/>
            <person name="Buck G."/>
            <person name="Lee V."/>
            <person name="Wang Y."/>
            <person name="Carvalho R."/>
            <person name="Voegtly L."/>
            <person name="Shi R."/>
            <person name="Duckworth R."/>
            <person name="Johnson A."/>
            <person name="Loviza R."/>
            <person name="Walstead R."/>
            <person name="Shah Z."/>
            <person name="Kiflezghi M."/>
            <person name="Wade K."/>
            <person name="Ball S.L."/>
            <person name="Bradley K.W."/>
            <person name="Asai D.J."/>
            <person name="Bowman C.A."/>
            <person name="Russell D.A."/>
            <person name="Pope W.H."/>
            <person name="Jacobs-Sera D."/>
            <person name="Hendrix R.W."/>
            <person name="Hatfull G.F."/>
        </authorList>
    </citation>
    <scope>NUCLEOTIDE SEQUENCE</scope>
    <source>
        <strain evidence="2">AVE000</strain>
    </source>
</reference>
<reference evidence="2" key="2">
    <citation type="journal article" date="2016" name="PLoS Biol.">
        <title>Hyperexpansion of RNA Bacteriophage Diversity.</title>
        <authorList>
            <person name="Krishnamurthy S.R."/>
            <person name="Janowski A.B."/>
            <person name="Zhao G."/>
            <person name="Barouch D."/>
            <person name="Wang D."/>
        </authorList>
    </citation>
    <scope>NUCLEOTIDE SEQUENCE</scope>
    <source>
        <strain evidence="2">AVE000</strain>
    </source>
</reference>
<organism evidence="2">
    <name type="scientific">Leviviridae sp</name>
    <dbReference type="NCBI Taxonomy" id="2027243"/>
    <lineage>
        <taxon>Viruses</taxon>
        <taxon>Riboviria</taxon>
        <taxon>Orthornavirae</taxon>
        <taxon>Lenarviricota</taxon>
        <taxon>Leviviricetes</taxon>
        <taxon>Norzivirales</taxon>
        <taxon>Fiersviridae</taxon>
    </lineage>
</organism>
<feature type="non-terminal residue" evidence="2">
    <location>
        <position position="1"/>
    </location>
</feature>
<feature type="region of interest" description="Disordered" evidence="1">
    <location>
        <begin position="350"/>
        <end position="398"/>
    </location>
</feature>
<evidence type="ECO:0000313" key="2">
    <source>
        <dbReference type="EMBL" id="AMQ23513.1"/>
    </source>
</evidence>
<feature type="compositionally biased region" description="Basic and acidic residues" evidence="1">
    <location>
        <begin position="350"/>
        <end position="367"/>
    </location>
</feature>
<evidence type="ECO:0000256" key="1">
    <source>
        <dbReference type="SAM" id="MobiDB-lite"/>
    </source>
</evidence>
<protein>
    <submittedName>
        <fullName evidence="2">Uncharacterized protein</fullName>
    </submittedName>
</protein>
<sequence>GERGRPYPSYYNERSVSPMVIHAFLPTGLAGRCNLAGCPTHVTVGIPNLSDVEKGRFYNYDESTHSCGPIRLSICKETKGGVITDRDSLLRAIVPDGTELVLNDCDHVGVQYFADLNGNIFHPDFGLRRYDNIVQGGKGFDMYVQGDICTGRYFTHELYAPLLDVLYPEGSRPMEYGTIYNEAVGSSHQPNAGTNLLFIGQSRVLSAQQNEVTFQHDSSYVLRNAHRNVRDPITGVQGLQDSSRKIQTFKINGLALNWSDISMKPTVTFLFERELRFYSYWWKKGELSADYEESFSRMKQTPLQFLFRNQDASTLDQGEDFLTSYIDSEVDELILNNEMYDYTSGLYDHNDEHLPSKGGHPDERESNKSSGVGISGGGNAASSSKGPNGSVKNAPYRVLTSKLDREPCRCRTRRVQ</sequence>
<dbReference type="EMBL" id="KT462694">
    <property type="protein sequence ID" value="AMQ23513.1"/>
    <property type="molecule type" value="Genomic_RNA"/>
</dbReference>
<proteinExistence type="predicted"/>
<name>A0A142D844_9VIRU</name>
<feature type="compositionally biased region" description="Low complexity" evidence="1">
    <location>
        <begin position="380"/>
        <end position="390"/>
    </location>
</feature>